<reference evidence="7 9" key="1">
    <citation type="submission" date="2016-02" db="EMBL/GenBank/DDBJ databases">
        <authorList>
            <person name="Wen L."/>
            <person name="He K."/>
            <person name="Yang H."/>
        </authorList>
    </citation>
    <scope>NUCLEOTIDE SEQUENCE [LARGE SCALE GENOMIC DNA]</scope>
    <source>
        <strain evidence="7">Trichococcus_R210</strain>
    </source>
</reference>
<dbReference type="SUPFAM" id="SSF52283">
    <property type="entry name" value="Formate/glycerate dehydrogenase catalytic domain-like"/>
    <property type="match status" value="1"/>
</dbReference>
<evidence type="ECO:0000256" key="4">
    <source>
        <dbReference type="RuleBase" id="RU003719"/>
    </source>
</evidence>
<dbReference type="EMBL" id="FJNB01000005">
    <property type="protein sequence ID" value="CZQ91788.1"/>
    <property type="molecule type" value="Genomic_DNA"/>
</dbReference>
<dbReference type="PROSITE" id="PS00671">
    <property type="entry name" value="D_2_HYDROXYACID_DH_3"/>
    <property type="match status" value="1"/>
</dbReference>
<dbReference type="InterPro" id="IPR029753">
    <property type="entry name" value="D-isomer_DH_CS"/>
</dbReference>
<dbReference type="InterPro" id="IPR036291">
    <property type="entry name" value="NAD(P)-bd_dom_sf"/>
</dbReference>
<keyword evidence="3" id="KW-0520">NAD</keyword>
<dbReference type="InterPro" id="IPR006139">
    <property type="entry name" value="D-isomer_2_OHA_DH_cat_dom"/>
</dbReference>
<dbReference type="SUPFAM" id="SSF51735">
    <property type="entry name" value="NAD(P)-binding Rossmann-fold domains"/>
    <property type="match status" value="1"/>
</dbReference>
<evidence type="ECO:0000256" key="2">
    <source>
        <dbReference type="ARBA" id="ARBA00023002"/>
    </source>
</evidence>
<dbReference type="Proteomes" id="UP000199280">
    <property type="component" value="Unassembled WGS sequence"/>
</dbReference>
<dbReference type="Pfam" id="PF02826">
    <property type="entry name" value="2-Hacid_dh_C"/>
    <property type="match status" value="1"/>
</dbReference>
<evidence type="ECO:0000259" key="5">
    <source>
        <dbReference type="Pfam" id="PF00389"/>
    </source>
</evidence>
<proteinExistence type="inferred from homology"/>
<comment type="similarity">
    <text evidence="1 4">Belongs to the D-isomer specific 2-hydroxyacid dehydrogenase family.</text>
</comment>
<dbReference type="Gene3D" id="3.40.50.720">
    <property type="entry name" value="NAD(P)-binding Rossmann-like Domain"/>
    <property type="match status" value="2"/>
</dbReference>
<dbReference type="InterPro" id="IPR058205">
    <property type="entry name" value="D-LDH-like"/>
</dbReference>
<dbReference type="STRING" id="640938.TR210_996"/>
<dbReference type="GO" id="GO:0051287">
    <property type="term" value="F:NAD binding"/>
    <property type="evidence" value="ECO:0007669"/>
    <property type="project" value="InterPro"/>
</dbReference>
<dbReference type="Pfam" id="PF00389">
    <property type="entry name" value="2-Hacid_dh"/>
    <property type="match status" value="1"/>
</dbReference>
<evidence type="ECO:0000259" key="6">
    <source>
        <dbReference type="Pfam" id="PF02826"/>
    </source>
</evidence>
<evidence type="ECO:0000313" key="10">
    <source>
        <dbReference type="Proteomes" id="UP000199280"/>
    </source>
</evidence>
<dbReference type="PANTHER" id="PTHR43026">
    <property type="entry name" value="2-HYDROXYACID DEHYDROGENASE HOMOLOG 1-RELATED"/>
    <property type="match status" value="1"/>
</dbReference>
<feature type="domain" description="D-isomer specific 2-hydroxyacid dehydrogenase NAD-binding" evidence="6">
    <location>
        <begin position="115"/>
        <end position="290"/>
    </location>
</feature>
<sequence>MRLIYYGVSADEEKFIKRWSFSNKIPVTIINEGISSENVHFAGPHDGVCLYPSPEMRQSELLYRKLREQGIHQLSVKSTGVDGINFEWAQKYGLTVTNVPSYSPTSVGHFAIMSILMVLRNVPAVLQTKSSRKAAIGRELQDVTVGILGTGRIGSVVAEGIHALGGRVIATSSKENPRLKGKVSYVPFEELLKESDVLSIHIPLSEKSTHLFSKENFTKMKPGSCLVNTARGKIVDTEALIEALATGKLAGAALDALEDEEKYFSVGWEKNPYYSRLTALPNVMITPHIAYHTELAVQEIVETSLTNARDIIIAGSCRNTISL</sequence>
<dbReference type="EMBL" id="FNYT01000003">
    <property type="protein sequence ID" value="SEI76513.1"/>
    <property type="molecule type" value="Genomic_DNA"/>
</dbReference>
<evidence type="ECO:0000313" key="8">
    <source>
        <dbReference type="EMBL" id="SEI76513.1"/>
    </source>
</evidence>
<dbReference type="AlphaFoldDB" id="A0A143YLE9"/>
<dbReference type="PROSITE" id="PS00670">
    <property type="entry name" value="D_2_HYDROXYACID_DH_2"/>
    <property type="match status" value="1"/>
</dbReference>
<gene>
    <name evidence="8" type="ORF">SAMN05216375_103128</name>
    <name evidence="7" type="ORF">TR210_996</name>
</gene>
<reference evidence="8 10" key="2">
    <citation type="submission" date="2016-10" db="EMBL/GenBank/DDBJ databases">
        <authorList>
            <person name="Varghese N."/>
            <person name="Submissions S."/>
        </authorList>
    </citation>
    <scope>NUCLEOTIDE SEQUENCE [LARGE SCALE GENOMIC DNA]</scope>
    <source>
        <strain evidence="8 10">DSM 22150</strain>
    </source>
</reference>
<organism evidence="7 9">
    <name type="scientific">Trichococcus ilyis</name>
    <dbReference type="NCBI Taxonomy" id="640938"/>
    <lineage>
        <taxon>Bacteria</taxon>
        <taxon>Bacillati</taxon>
        <taxon>Bacillota</taxon>
        <taxon>Bacilli</taxon>
        <taxon>Lactobacillales</taxon>
        <taxon>Carnobacteriaceae</taxon>
        <taxon>Trichococcus</taxon>
    </lineage>
</organism>
<evidence type="ECO:0000256" key="1">
    <source>
        <dbReference type="ARBA" id="ARBA00005854"/>
    </source>
</evidence>
<evidence type="ECO:0000313" key="9">
    <source>
        <dbReference type="Proteomes" id="UP000076878"/>
    </source>
</evidence>
<dbReference type="RefSeq" id="WP_068622161.1">
    <property type="nucleotide sequence ID" value="NZ_FJNB01000005.1"/>
</dbReference>
<protein>
    <submittedName>
        <fullName evidence="7">D-isomer specific 2-hydroxyacid dehydrogenases signature 3</fullName>
    </submittedName>
    <submittedName>
        <fullName evidence="8">D-lactate dehydrogenase</fullName>
    </submittedName>
</protein>
<dbReference type="Proteomes" id="UP000076878">
    <property type="component" value="Unassembled WGS sequence"/>
</dbReference>
<dbReference type="GO" id="GO:0008720">
    <property type="term" value="F:D-lactate dehydrogenase (NAD+) activity"/>
    <property type="evidence" value="ECO:0007669"/>
    <property type="project" value="TreeGrafter"/>
</dbReference>
<keyword evidence="10" id="KW-1185">Reference proteome</keyword>
<evidence type="ECO:0000256" key="3">
    <source>
        <dbReference type="ARBA" id="ARBA00023027"/>
    </source>
</evidence>
<dbReference type="OrthoDB" id="9805416at2"/>
<dbReference type="PROSITE" id="PS00065">
    <property type="entry name" value="D_2_HYDROXYACID_DH_1"/>
    <property type="match status" value="1"/>
</dbReference>
<keyword evidence="2 4" id="KW-0560">Oxidoreductase</keyword>
<dbReference type="InterPro" id="IPR006140">
    <property type="entry name" value="D-isomer_DH_NAD-bd"/>
</dbReference>
<name>A0A143YLE9_9LACT</name>
<accession>A0A143YLE9</accession>
<dbReference type="PANTHER" id="PTHR43026:SF1">
    <property type="entry name" value="2-HYDROXYACID DEHYDROGENASE HOMOLOG 1-RELATED"/>
    <property type="match status" value="1"/>
</dbReference>
<feature type="domain" description="D-isomer specific 2-hydroxyacid dehydrogenase catalytic" evidence="5">
    <location>
        <begin position="8"/>
        <end position="321"/>
    </location>
</feature>
<evidence type="ECO:0000313" key="7">
    <source>
        <dbReference type="EMBL" id="CZQ91788.1"/>
    </source>
</evidence>
<dbReference type="InterPro" id="IPR029752">
    <property type="entry name" value="D-isomer_DH_CS1"/>
</dbReference>